<keyword evidence="4" id="KW-1185">Reference proteome</keyword>
<gene>
    <name evidence="3" type="ORF">K444DRAFT_668269</name>
</gene>
<accession>A0A2J6SR80</accession>
<protein>
    <submittedName>
        <fullName evidence="3">Uncharacterized protein</fullName>
    </submittedName>
</protein>
<feature type="region of interest" description="Disordered" evidence="2">
    <location>
        <begin position="320"/>
        <end position="371"/>
    </location>
</feature>
<dbReference type="RefSeq" id="XP_024730186.1">
    <property type="nucleotide sequence ID" value="XM_024887391.1"/>
</dbReference>
<evidence type="ECO:0000313" key="4">
    <source>
        <dbReference type="Proteomes" id="UP000235371"/>
    </source>
</evidence>
<feature type="compositionally biased region" description="Polar residues" evidence="2">
    <location>
        <begin position="328"/>
        <end position="345"/>
    </location>
</feature>
<feature type="region of interest" description="Disordered" evidence="2">
    <location>
        <begin position="257"/>
        <end position="300"/>
    </location>
</feature>
<feature type="region of interest" description="Disordered" evidence="2">
    <location>
        <begin position="65"/>
        <end position="97"/>
    </location>
</feature>
<feature type="region of interest" description="Disordered" evidence="2">
    <location>
        <begin position="676"/>
        <end position="702"/>
    </location>
</feature>
<dbReference type="STRING" id="1095630.A0A2J6SR80"/>
<sequence length="1636" mass="181319">MATTPSITELMSQMQQNLDSINYHLARIEDTKVHDDEIERLEVERQKRADALSLQIAQDFKELENKKRELGRPAEEKRRREAVERADRRKREERELMLQRRKEDAEIVARRMREDAVRKARMEHEDEELEIKTLEEEEQIKTLLAGEEERGKKEAAEKENSLYEDYEAKMIQLEDEMEKKVVESTKILAELDEKRKVISAQIDATMKRSTRRTPSFRRGSKRYSITGLATDVAVMLGGKPGLEHRSTQFSLAQINEQNGPSHTEIPRDIPTPARSDATPSSRMSYAGSIRSLESKSEDADDIRAREEMDRINAEIMAEMEAERAGTPAKQTQAPRSLHRTSSMSTSNASIRSSVPPSSASIRSSKLEDPEDVRAREEMALINAEIVAAAAAGQQEQRLSTQVYTPPSRPVNSHQRRPTWFDQAKLAVVHGAHGVLKFRKEGADMEIVESPKETEHPRAQESARGAEPFLYDGPKHARLPTWVDQATLPTVSGSHGILKFKKDGADVEVVEVRRSVGEPTNPQESIREGAPFVYDGPKHARLPTWTDQATLPVISGSHGVLKFGDKGASMAGVEPRPESQRFSRHEHLPTWADQSKLDLVSGLWGILSFSSGGADMLVVEASEHTLHNHIFTWADQSTLPVVKGTHCMLNFNDTGADMEVIQPTILPEAAWFGKRNSLTSQPKNKSRAGVASPYITPNMPGNAKATEQDIKQKRISIPNGLRSATMNHGRDNTRSTPEYTAEKILVAEVGGEKYDLNRPALKEIVQAVDVPMNRDSYWNADQGKLAVVRGSHGYLVFGPIGGVMVVVSKDAYWVDQRTLSIVRGDHGFLSFGSSETVMKVRRRDPYWADQRTLALVRGSHGRLAFSSRGTASLEVIRPDPYWSTDQETVPLVRGFHGKMDFGPDGASLKVVRPDPYWADQKTLSLVEGSHGRLTFSPSGVSSLKIVRPDPYWSVDQRTLSTVTGSHGGLIFGPYGASLKVIRPDPYWVGQRGLAIVKGSHGRLAFTANGTSLEIVRPDPYWVDQSTLSLTQGSHGRLAFGLDGAALKVVRPDPYWADQSTLPLVEGSHGRLLFGLSGASLKVIRPNPYWSADQRSLDTIVGSHATLKFTVAGARMGVPLSNRTYWNANQAKLAAVRGAHGTLKFDGGRVAVHVVGQKRPYWEADQAGLKIVRGSHGSLRFDDGAVSVRVVSQKRPYWEADQRSLKVVRGSHGILHFTAEGAMIDVVKPRSLYWVADQRSLKIVWGSHARLHFMGGEANFDAVRPPSLYWNANQACLRIIQGCHGNLSFTGEESSIHAAQPKTSYWMANQANLLVIQGSHGIITFNNAGASVEAKTRPTPYWTSNQAKLDEIRGSHGILKLTTEGAAIQLHSHAENKPTPRDPFATRAAYWADQAKLEKIEGTHARLSFNNSISSSVPHTAPKDNWNSPPNLETGDFFPDSDSELEEDRPILSKRTSFGPGTFASILNRVKDRVPIVTNLVGNGSYSSFSHNEESPITPTDTSPSTLDNQQPIDEPIIHDSPESSHPHHQSAHFEDNPVSAIYGEEEREVKLSPLPTQVEFQFDPVYGQPIPLAPRAKSPLLNRAPISTKPFESVRGLASNNPFRSAIPVRKASVTARGDRNDRMIERRRALFEGGAK</sequence>
<reference evidence="3 4" key="1">
    <citation type="submission" date="2016-04" db="EMBL/GenBank/DDBJ databases">
        <title>A degradative enzymes factory behind the ericoid mycorrhizal symbiosis.</title>
        <authorList>
            <consortium name="DOE Joint Genome Institute"/>
            <person name="Martino E."/>
            <person name="Morin E."/>
            <person name="Grelet G."/>
            <person name="Kuo A."/>
            <person name="Kohler A."/>
            <person name="Daghino S."/>
            <person name="Barry K."/>
            <person name="Choi C."/>
            <person name="Cichocki N."/>
            <person name="Clum A."/>
            <person name="Copeland A."/>
            <person name="Hainaut M."/>
            <person name="Haridas S."/>
            <person name="Labutti K."/>
            <person name="Lindquist E."/>
            <person name="Lipzen A."/>
            <person name="Khouja H.-R."/>
            <person name="Murat C."/>
            <person name="Ohm R."/>
            <person name="Olson A."/>
            <person name="Spatafora J."/>
            <person name="Veneault-Fourrey C."/>
            <person name="Henrissat B."/>
            <person name="Grigoriev I."/>
            <person name="Martin F."/>
            <person name="Perotto S."/>
        </authorList>
    </citation>
    <scope>NUCLEOTIDE SEQUENCE [LARGE SCALE GENOMIC DNA]</scope>
    <source>
        <strain evidence="3 4">E</strain>
    </source>
</reference>
<feature type="compositionally biased region" description="Low complexity" evidence="2">
    <location>
        <begin position="346"/>
        <end position="363"/>
    </location>
</feature>
<feature type="region of interest" description="Disordered" evidence="2">
    <location>
        <begin position="1483"/>
        <end position="1531"/>
    </location>
</feature>
<dbReference type="Proteomes" id="UP000235371">
    <property type="component" value="Unassembled WGS sequence"/>
</dbReference>
<name>A0A2J6SR80_9HELO</name>
<keyword evidence="1" id="KW-0175">Coiled coil</keyword>
<evidence type="ECO:0000256" key="2">
    <source>
        <dbReference type="SAM" id="MobiDB-lite"/>
    </source>
</evidence>
<feature type="region of interest" description="Disordered" evidence="2">
    <location>
        <begin position="1412"/>
        <end position="1454"/>
    </location>
</feature>
<dbReference type="InParanoid" id="A0A2J6SR80"/>
<dbReference type="OrthoDB" id="3520740at2759"/>
<feature type="coiled-coil region" evidence="1">
    <location>
        <begin position="117"/>
        <end position="194"/>
    </location>
</feature>
<proteinExistence type="predicted"/>
<dbReference type="GeneID" id="36595467"/>
<evidence type="ECO:0000256" key="1">
    <source>
        <dbReference type="SAM" id="Coils"/>
    </source>
</evidence>
<evidence type="ECO:0000313" key="3">
    <source>
        <dbReference type="EMBL" id="PMD53282.1"/>
    </source>
</evidence>
<feature type="compositionally biased region" description="Low complexity" evidence="2">
    <location>
        <begin position="1493"/>
        <end position="1504"/>
    </location>
</feature>
<dbReference type="EMBL" id="KZ613887">
    <property type="protein sequence ID" value="PMD53282.1"/>
    <property type="molecule type" value="Genomic_DNA"/>
</dbReference>
<organism evidence="3 4">
    <name type="scientific">Hyaloscypha bicolor E</name>
    <dbReference type="NCBI Taxonomy" id="1095630"/>
    <lineage>
        <taxon>Eukaryota</taxon>
        <taxon>Fungi</taxon>
        <taxon>Dikarya</taxon>
        <taxon>Ascomycota</taxon>
        <taxon>Pezizomycotina</taxon>
        <taxon>Leotiomycetes</taxon>
        <taxon>Helotiales</taxon>
        <taxon>Hyaloscyphaceae</taxon>
        <taxon>Hyaloscypha</taxon>
        <taxon>Hyaloscypha bicolor</taxon>
    </lineage>
</organism>
<feature type="compositionally biased region" description="Basic and acidic residues" evidence="2">
    <location>
        <begin position="1514"/>
        <end position="1531"/>
    </location>
</feature>